<organism evidence="2 3">
    <name type="scientific">Phytomonospora endophytica</name>
    <dbReference type="NCBI Taxonomy" id="714109"/>
    <lineage>
        <taxon>Bacteria</taxon>
        <taxon>Bacillati</taxon>
        <taxon>Actinomycetota</taxon>
        <taxon>Actinomycetes</taxon>
        <taxon>Micromonosporales</taxon>
        <taxon>Micromonosporaceae</taxon>
        <taxon>Phytomonospora</taxon>
    </lineage>
</organism>
<dbReference type="GO" id="GO:0003677">
    <property type="term" value="F:DNA binding"/>
    <property type="evidence" value="ECO:0007669"/>
    <property type="project" value="UniProtKB-KW"/>
</dbReference>
<dbReference type="InterPro" id="IPR027395">
    <property type="entry name" value="WH_DNA-bd_dom"/>
</dbReference>
<dbReference type="Proteomes" id="UP000548476">
    <property type="component" value="Unassembled WGS sequence"/>
</dbReference>
<evidence type="ECO:0000313" key="2">
    <source>
        <dbReference type="EMBL" id="MBB6032736.1"/>
    </source>
</evidence>
<evidence type="ECO:0000259" key="1">
    <source>
        <dbReference type="Pfam" id="PF13601"/>
    </source>
</evidence>
<gene>
    <name evidence="2" type="ORF">HNR73_000578</name>
</gene>
<dbReference type="AlphaFoldDB" id="A0A841F916"/>
<keyword evidence="3" id="KW-1185">Reference proteome</keyword>
<protein>
    <submittedName>
        <fullName evidence="2">DNA-binding HxlR family transcriptional regulator</fullName>
    </submittedName>
</protein>
<feature type="domain" description="Winged helix DNA-binding" evidence="1">
    <location>
        <begin position="16"/>
        <end position="95"/>
    </location>
</feature>
<dbReference type="PANTHER" id="PTHR37318">
    <property type="entry name" value="BSL7504 PROTEIN"/>
    <property type="match status" value="1"/>
</dbReference>
<keyword evidence="2" id="KW-0238">DNA-binding</keyword>
<name>A0A841F916_9ACTN</name>
<dbReference type="Gene3D" id="1.10.10.10">
    <property type="entry name" value="Winged helix-like DNA-binding domain superfamily/Winged helix DNA-binding domain"/>
    <property type="match status" value="1"/>
</dbReference>
<dbReference type="InterPro" id="IPR036388">
    <property type="entry name" value="WH-like_DNA-bd_sf"/>
</dbReference>
<dbReference type="Pfam" id="PF13601">
    <property type="entry name" value="HTH_34"/>
    <property type="match status" value="1"/>
</dbReference>
<dbReference type="RefSeq" id="WP_239122076.1">
    <property type="nucleotide sequence ID" value="NZ_BONT01000034.1"/>
</dbReference>
<evidence type="ECO:0000313" key="3">
    <source>
        <dbReference type="Proteomes" id="UP000548476"/>
    </source>
</evidence>
<reference evidence="2 3" key="1">
    <citation type="submission" date="2020-08" db="EMBL/GenBank/DDBJ databases">
        <title>Genomic Encyclopedia of Type Strains, Phase IV (KMG-IV): sequencing the most valuable type-strain genomes for metagenomic binning, comparative biology and taxonomic classification.</title>
        <authorList>
            <person name="Goeker M."/>
        </authorList>
    </citation>
    <scope>NUCLEOTIDE SEQUENCE [LARGE SCALE GENOMIC DNA]</scope>
    <source>
        <strain evidence="2 3">YIM 65646</strain>
    </source>
</reference>
<proteinExistence type="predicted"/>
<comment type="caution">
    <text evidence="2">The sequence shown here is derived from an EMBL/GenBank/DDBJ whole genome shotgun (WGS) entry which is preliminary data.</text>
</comment>
<sequence>MSHPRHRLDEVIHTPVRLSIMAALDAAERVHFGLLRDTVEVSDSLLSKHIVNLEEAGYVTVTKGHEGRRPRTWYALTPLGREAFATYLATLDEIVGRVSQPPLR</sequence>
<accession>A0A841F916</accession>
<dbReference type="InterPro" id="IPR036390">
    <property type="entry name" value="WH_DNA-bd_sf"/>
</dbReference>
<dbReference type="EMBL" id="JACHGT010000001">
    <property type="protein sequence ID" value="MBB6032736.1"/>
    <property type="molecule type" value="Genomic_DNA"/>
</dbReference>
<dbReference type="PANTHER" id="PTHR37318:SF1">
    <property type="entry name" value="BSL7504 PROTEIN"/>
    <property type="match status" value="1"/>
</dbReference>
<dbReference type="SUPFAM" id="SSF46785">
    <property type="entry name" value="Winged helix' DNA-binding domain"/>
    <property type="match status" value="1"/>
</dbReference>